<reference evidence="2" key="1">
    <citation type="journal article" date="2020" name="Fungal Divers.">
        <title>Resolving the Mortierellaceae phylogeny through synthesis of multi-gene phylogenetics and phylogenomics.</title>
        <authorList>
            <person name="Vandepol N."/>
            <person name="Liber J."/>
            <person name="Desiro A."/>
            <person name="Na H."/>
            <person name="Kennedy M."/>
            <person name="Barry K."/>
            <person name="Grigoriev I.V."/>
            <person name="Miller A.N."/>
            <person name="O'Donnell K."/>
            <person name="Stajich J.E."/>
            <person name="Bonito G."/>
        </authorList>
    </citation>
    <scope>NUCLEOTIDE SEQUENCE</scope>
    <source>
        <strain evidence="2">NVP1</strain>
    </source>
</reference>
<comment type="caution">
    <text evidence="2">The sequence shown here is derived from an EMBL/GenBank/DDBJ whole genome shotgun (WGS) entry which is preliminary data.</text>
</comment>
<name>A0A9P5SU95_9FUNG</name>
<dbReference type="Proteomes" id="UP000696485">
    <property type="component" value="Unassembled WGS sequence"/>
</dbReference>
<proteinExistence type="predicted"/>
<feature type="signal peptide" evidence="1">
    <location>
        <begin position="1"/>
        <end position="43"/>
    </location>
</feature>
<dbReference type="AlphaFoldDB" id="A0A9P5SU95"/>
<dbReference type="EMBL" id="JAAAUY010000011">
    <property type="protein sequence ID" value="KAF9338020.1"/>
    <property type="molecule type" value="Genomic_DNA"/>
</dbReference>
<evidence type="ECO:0000256" key="1">
    <source>
        <dbReference type="SAM" id="SignalP"/>
    </source>
</evidence>
<keyword evidence="3" id="KW-1185">Reference proteome</keyword>
<evidence type="ECO:0000313" key="3">
    <source>
        <dbReference type="Proteomes" id="UP000696485"/>
    </source>
</evidence>
<sequence length="110" mass="11754">MAQLILNGYSHSSSVGGYQLSTMARFNTLVVLVLAVFLSVATAHSCYCVSCGSSICARVDSATVAVYSDGLGTWYESRQGCYHIRGIDAGDRAMFRALCTRHEAMGGICD</sequence>
<protein>
    <recommendedName>
        <fullName evidence="4">Secreted protein</fullName>
    </recommendedName>
</protein>
<gene>
    <name evidence="2" type="ORF">BG006_000600</name>
</gene>
<evidence type="ECO:0008006" key="4">
    <source>
        <dbReference type="Google" id="ProtNLM"/>
    </source>
</evidence>
<feature type="chain" id="PRO_5040516058" description="Secreted protein" evidence="1">
    <location>
        <begin position="44"/>
        <end position="110"/>
    </location>
</feature>
<keyword evidence="1" id="KW-0732">Signal</keyword>
<organism evidence="2 3">
    <name type="scientific">Podila minutissima</name>
    <dbReference type="NCBI Taxonomy" id="64525"/>
    <lineage>
        <taxon>Eukaryota</taxon>
        <taxon>Fungi</taxon>
        <taxon>Fungi incertae sedis</taxon>
        <taxon>Mucoromycota</taxon>
        <taxon>Mortierellomycotina</taxon>
        <taxon>Mortierellomycetes</taxon>
        <taxon>Mortierellales</taxon>
        <taxon>Mortierellaceae</taxon>
        <taxon>Podila</taxon>
    </lineage>
</organism>
<accession>A0A9P5SU95</accession>
<evidence type="ECO:0000313" key="2">
    <source>
        <dbReference type="EMBL" id="KAF9338020.1"/>
    </source>
</evidence>